<keyword evidence="10" id="KW-1185">Reference proteome</keyword>
<feature type="domain" description="MRH" evidence="9">
    <location>
        <begin position="100"/>
        <end position="235"/>
    </location>
</feature>
<evidence type="ECO:0000256" key="4">
    <source>
        <dbReference type="ARBA" id="ARBA00023157"/>
    </source>
</evidence>
<organism evidence="10 11">
    <name type="scientific">Sipha flava</name>
    <name type="common">yellow sugarcane aphid</name>
    <dbReference type="NCBI Taxonomy" id="143950"/>
    <lineage>
        <taxon>Eukaryota</taxon>
        <taxon>Metazoa</taxon>
        <taxon>Ecdysozoa</taxon>
        <taxon>Arthropoda</taxon>
        <taxon>Hexapoda</taxon>
        <taxon>Insecta</taxon>
        <taxon>Pterygota</taxon>
        <taxon>Neoptera</taxon>
        <taxon>Paraneoptera</taxon>
        <taxon>Hemiptera</taxon>
        <taxon>Sternorrhyncha</taxon>
        <taxon>Aphidomorpha</taxon>
        <taxon>Aphidoidea</taxon>
        <taxon>Aphididae</taxon>
        <taxon>Sipha</taxon>
    </lineage>
</organism>
<evidence type="ECO:0000256" key="2">
    <source>
        <dbReference type="ARBA" id="ARBA00022729"/>
    </source>
</evidence>
<evidence type="ECO:0000256" key="5">
    <source>
        <dbReference type="ARBA" id="ARBA00037585"/>
    </source>
</evidence>
<dbReference type="SUPFAM" id="SSF50911">
    <property type="entry name" value="Mannose 6-phosphate receptor domain"/>
    <property type="match status" value="2"/>
</dbReference>
<protein>
    <recommendedName>
        <fullName evidence="6">Endoplasmic reticulum lectin 1</fullName>
    </recommendedName>
    <alternativeName>
        <fullName evidence="7">ER lectin</fullName>
    </alternativeName>
</protein>
<keyword evidence="2 8" id="KW-0732">Signal</keyword>
<accession>A0A8B8FU69</accession>
<dbReference type="GeneID" id="112686011"/>
<dbReference type="Proteomes" id="UP000694846">
    <property type="component" value="Unplaced"/>
</dbReference>
<evidence type="ECO:0000256" key="1">
    <source>
        <dbReference type="ARBA" id="ARBA00004240"/>
    </source>
</evidence>
<dbReference type="PANTHER" id="PTHR15414:SF0">
    <property type="entry name" value="ENDOPLASMIC RETICULUM LECTIN 1"/>
    <property type="match status" value="1"/>
</dbReference>
<dbReference type="InterPro" id="IPR012913">
    <property type="entry name" value="OS9-like_dom"/>
</dbReference>
<dbReference type="InterPro" id="IPR044865">
    <property type="entry name" value="MRH_dom"/>
</dbReference>
<sequence length="540" mass="62878">MLSVYSIKFKLLALFLINICCSQEFKGFDDTILYKINWPGKDVTDRLVKEQEENILNVKTAIGESYQCILPKQDEVNKESEPSYNGPNPLELLSPLFSKQACSYRVDTYWIYEICHGRHVRQYHNEREGKIQKEQEYFLGKWKIFDGLKLEEELKRLINLNYPGPTKTRKVDGVNLPYFEMNMSDGTVCDLNGRPRQTNVLYVCYPPSKHNVFSVKETSTCQYEVIVLTSYLCSHPWYKPPNSDELNIDCLPVDDSPRKPHNLKVLQSDTSKLKKQIKMLTDPLNKKEIYKLFVSIDKNGETKIHVKIQPTSETESNLPKDESSLMMHSKTPNNEIEEYINGDICLYGGSGWWKYEICYNKYIQQVHKEKGKPDEVVVLGVFNLQEHIKWLSQNEEKKPKSDTNGVRQVVSHFYSSGSICQKTGEKRETEVRYKCVKGRYNEDSVALYLLEPKTCKYVLTIESPSLCEIINGPLDEYGIFNLKLRHGNKNEKIKITSEKEEEDKLKQHIEEHVLRKEVFHPLEQEAEESDKKKKLSKIEL</sequence>
<proteinExistence type="predicted"/>
<keyword evidence="3" id="KW-0256">Endoplasmic reticulum</keyword>
<dbReference type="AlphaFoldDB" id="A0A8B8FU69"/>
<evidence type="ECO:0000313" key="10">
    <source>
        <dbReference type="Proteomes" id="UP000694846"/>
    </source>
</evidence>
<gene>
    <name evidence="11" type="primary">LOC112686011</name>
</gene>
<feature type="domain" description="MRH" evidence="9">
    <location>
        <begin position="343"/>
        <end position="469"/>
    </location>
</feature>
<dbReference type="Pfam" id="PF07915">
    <property type="entry name" value="PRKCSH"/>
    <property type="match status" value="2"/>
</dbReference>
<keyword evidence="4" id="KW-1015">Disulfide bond</keyword>
<dbReference type="InterPro" id="IPR045149">
    <property type="entry name" value="OS-9-like"/>
</dbReference>
<dbReference type="InterPro" id="IPR009011">
    <property type="entry name" value="Man6P_isomerase_rcpt-bd_dom_sf"/>
</dbReference>
<dbReference type="FunFam" id="2.70.130.10:FF:000001">
    <property type="entry name" value="Endoplasmic reticulum lectin 1"/>
    <property type="match status" value="1"/>
</dbReference>
<feature type="signal peptide" evidence="8">
    <location>
        <begin position="1"/>
        <end position="22"/>
    </location>
</feature>
<reference evidence="11" key="1">
    <citation type="submission" date="2025-08" db="UniProtKB">
        <authorList>
            <consortium name="RefSeq"/>
        </authorList>
    </citation>
    <scope>IDENTIFICATION</scope>
    <source>
        <tissue evidence="11">Whole body</tissue>
    </source>
</reference>
<comment type="subcellular location">
    <subcellularLocation>
        <location evidence="1">Endoplasmic reticulum</location>
    </subcellularLocation>
</comment>
<dbReference type="OrthoDB" id="239053at2759"/>
<evidence type="ECO:0000256" key="7">
    <source>
        <dbReference type="ARBA" id="ARBA00041661"/>
    </source>
</evidence>
<evidence type="ECO:0000256" key="6">
    <source>
        <dbReference type="ARBA" id="ARBA00041108"/>
    </source>
</evidence>
<comment type="function">
    <text evidence="5">Probable lectin that binds selectively to improperly folded lumenal proteins. May function in endoplasmic reticulum quality control and endoplasmic reticulum-associated degradation (ERAD) of both non-glycosylated proteins and glycoproteins.</text>
</comment>
<dbReference type="GO" id="GO:0030968">
    <property type="term" value="P:endoplasmic reticulum unfolded protein response"/>
    <property type="evidence" value="ECO:0007669"/>
    <property type="project" value="InterPro"/>
</dbReference>
<evidence type="ECO:0000256" key="8">
    <source>
        <dbReference type="SAM" id="SignalP"/>
    </source>
</evidence>
<dbReference type="GO" id="GO:0030970">
    <property type="term" value="P:retrograde protein transport, ER to cytosol"/>
    <property type="evidence" value="ECO:0007669"/>
    <property type="project" value="TreeGrafter"/>
</dbReference>
<evidence type="ECO:0000259" key="9">
    <source>
        <dbReference type="PROSITE" id="PS51914"/>
    </source>
</evidence>
<dbReference type="PROSITE" id="PS51914">
    <property type="entry name" value="MRH"/>
    <property type="match status" value="2"/>
</dbReference>
<feature type="chain" id="PRO_5034496140" description="Endoplasmic reticulum lectin 1" evidence="8">
    <location>
        <begin position="23"/>
        <end position="540"/>
    </location>
</feature>
<name>A0A8B8FU69_9HEMI</name>
<evidence type="ECO:0000313" key="11">
    <source>
        <dbReference type="RefSeq" id="XP_025413895.1"/>
    </source>
</evidence>
<dbReference type="Gene3D" id="2.70.130.10">
    <property type="entry name" value="Mannose-6-phosphate receptor binding domain"/>
    <property type="match status" value="2"/>
</dbReference>
<dbReference type="PANTHER" id="PTHR15414">
    <property type="entry name" value="OS-9-RELATED"/>
    <property type="match status" value="1"/>
</dbReference>
<dbReference type="GO" id="GO:0005788">
    <property type="term" value="C:endoplasmic reticulum lumen"/>
    <property type="evidence" value="ECO:0007669"/>
    <property type="project" value="TreeGrafter"/>
</dbReference>
<evidence type="ECO:0000256" key="3">
    <source>
        <dbReference type="ARBA" id="ARBA00022824"/>
    </source>
</evidence>
<dbReference type="RefSeq" id="XP_025413895.1">
    <property type="nucleotide sequence ID" value="XM_025558110.1"/>
</dbReference>